<evidence type="ECO:0000256" key="2">
    <source>
        <dbReference type="ARBA" id="ARBA00012737"/>
    </source>
</evidence>
<dbReference type="InterPro" id="IPR014729">
    <property type="entry name" value="Rossmann-like_a/b/a_fold"/>
</dbReference>
<dbReference type="Gene3D" id="3.40.50.620">
    <property type="entry name" value="HUPs"/>
    <property type="match status" value="1"/>
</dbReference>
<accession>A0A3A8AYA1</accession>
<protein>
    <recommendedName>
        <fullName evidence="2">asparagine synthase (glutamine-hydrolyzing)</fullName>
        <ecNumber evidence="2">6.3.5.4</ecNumber>
    </recommendedName>
</protein>
<dbReference type="AlphaFoldDB" id="A0A3A8AYA1"/>
<organism evidence="5 6">
    <name type="scientific">Roseovarius spongiae</name>
    <dbReference type="NCBI Taxonomy" id="2320272"/>
    <lineage>
        <taxon>Bacteria</taxon>
        <taxon>Pseudomonadati</taxon>
        <taxon>Pseudomonadota</taxon>
        <taxon>Alphaproteobacteria</taxon>
        <taxon>Rhodobacterales</taxon>
        <taxon>Roseobacteraceae</taxon>
        <taxon>Roseovarius</taxon>
    </lineage>
</organism>
<dbReference type="EC" id="6.3.5.4" evidence="2"/>
<evidence type="ECO:0000256" key="4">
    <source>
        <dbReference type="SAM" id="MobiDB-lite"/>
    </source>
</evidence>
<dbReference type="PANTHER" id="PTHR43284">
    <property type="entry name" value="ASPARAGINE SYNTHETASE (GLUTAMINE-HYDROLYZING)"/>
    <property type="match status" value="1"/>
</dbReference>
<evidence type="ECO:0000256" key="1">
    <source>
        <dbReference type="ARBA" id="ARBA00005187"/>
    </source>
</evidence>
<evidence type="ECO:0000313" key="6">
    <source>
        <dbReference type="Proteomes" id="UP000281128"/>
    </source>
</evidence>
<keyword evidence="6" id="KW-1185">Reference proteome</keyword>
<sequence>MRRNLTDPRTAPRMTAPPEHETAPYLGLSWRDGAAQMRGRAHWRSDGQAELGQVGRLWARWDWDGARLSAEVDPFGFFNLFLYEKEGEIALSPSLLELVAQGCDAAPDPLALAVFHRMGIFIHDETPLRHVRTLPPGARVTWERGKLRITGGVPVPQEQQISREAAVEGMTHHFRTAMARILEKWDAPLILPLSGGRDSRHILLEMLRQGRRPGACVTFHHNGAAMNAEALAARAVAERAGIRHNVLGHARPRLADAIRALVMTDLCAEEHAQMMPLHDYVLDRGGAAFDGIAGDILTNPDNDAEQFYRLAQAGDFIGIASGLVEGHGRVISQPGWGRGAGPLWSPGRDEEVVEHIGRAVAAYADAPDPYQVFWMYHRTRREINFVPQAILGKAEIVFCPYLDPDFARFCMSLPYTVTRDQMLHDDVIARAYPDYADIPFAEGFAAPPPRGGSLTHKLRSARDVLSLTRAFGNVPGGARALMGEPAKLRRGPDMMYRLHAAAMEGLDAARARHLLDLAAALERARPKRLISDAL</sequence>
<dbReference type="InterPro" id="IPR029055">
    <property type="entry name" value="Ntn_hydrolases_N"/>
</dbReference>
<dbReference type="SUPFAM" id="SSF56235">
    <property type="entry name" value="N-terminal nucleophile aminohydrolases (Ntn hydrolases)"/>
    <property type="match status" value="1"/>
</dbReference>
<dbReference type="GO" id="GO:0004066">
    <property type="term" value="F:asparagine synthase (glutamine-hydrolyzing) activity"/>
    <property type="evidence" value="ECO:0007669"/>
    <property type="project" value="UniProtKB-EC"/>
</dbReference>
<evidence type="ECO:0000313" key="5">
    <source>
        <dbReference type="EMBL" id="RKF16917.1"/>
    </source>
</evidence>
<reference evidence="5 6" key="1">
    <citation type="submission" date="2018-09" db="EMBL/GenBank/DDBJ databases">
        <title>Roseovarius spongiae sp. nov., isolated from a marine sponge.</title>
        <authorList>
            <person name="Zhuang L."/>
            <person name="Luo L."/>
        </authorList>
    </citation>
    <scope>NUCLEOTIDE SEQUENCE [LARGE SCALE GENOMIC DNA]</scope>
    <source>
        <strain evidence="5 6">HN-E21</strain>
    </source>
</reference>
<comment type="pathway">
    <text evidence="1">Amino-acid biosynthesis; L-asparagine biosynthesis; L-asparagine from L-aspartate (L-Gln route): step 1/1.</text>
</comment>
<name>A0A3A8AYA1_9RHOB</name>
<gene>
    <name evidence="5" type="ORF">D6850_05145</name>
</gene>
<dbReference type="InterPro" id="IPR051786">
    <property type="entry name" value="ASN_synthetase/amidase"/>
</dbReference>
<comment type="catalytic activity">
    <reaction evidence="3">
        <text>L-aspartate + L-glutamine + ATP + H2O = L-asparagine + L-glutamate + AMP + diphosphate + H(+)</text>
        <dbReference type="Rhea" id="RHEA:12228"/>
        <dbReference type="ChEBI" id="CHEBI:15377"/>
        <dbReference type="ChEBI" id="CHEBI:15378"/>
        <dbReference type="ChEBI" id="CHEBI:29985"/>
        <dbReference type="ChEBI" id="CHEBI:29991"/>
        <dbReference type="ChEBI" id="CHEBI:30616"/>
        <dbReference type="ChEBI" id="CHEBI:33019"/>
        <dbReference type="ChEBI" id="CHEBI:58048"/>
        <dbReference type="ChEBI" id="CHEBI:58359"/>
        <dbReference type="ChEBI" id="CHEBI:456215"/>
        <dbReference type="EC" id="6.3.5.4"/>
    </reaction>
</comment>
<dbReference type="SUPFAM" id="SSF52402">
    <property type="entry name" value="Adenine nucleotide alpha hydrolases-like"/>
    <property type="match status" value="1"/>
</dbReference>
<comment type="caution">
    <text evidence="5">The sequence shown here is derived from an EMBL/GenBank/DDBJ whole genome shotgun (WGS) entry which is preliminary data.</text>
</comment>
<proteinExistence type="predicted"/>
<feature type="region of interest" description="Disordered" evidence="4">
    <location>
        <begin position="1"/>
        <end position="22"/>
    </location>
</feature>
<evidence type="ECO:0000256" key="3">
    <source>
        <dbReference type="ARBA" id="ARBA00048741"/>
    </source>
</evidence>
<dbReference type="Proteomes" id="UP000281128">
    <property type="component" value="Unassembled WGS sequence"/>
</dbReference>
<dbReference type="PANTHER" id="PTHR43284:SF1">
    <property type="entry name" value="ASPARAGINE SYNTHETASE"/>
    <property type="match status" value="1"/>
</dbReference>
<dbReference type="EMBL" id="RAPE01000001">
    <property type="protein sequence ID" value="RKF16917.1"/>
    <property type="molecule type" value="Genomic_DNA"/>
</dbReference>